<comment type="caution">
    <text evidence="1">The sequence shown here is derived from an EMBL/GenBank/DDBJ whole genome shotgun (WGS) entry which is preliminary data.</text>
</comment>
<reference evidence="1 2" key="1">
    <citation type="journal article" date="2020" name="Sci. Rep.">
        <title>A novel cyanobacterial geosmin producer, revising GeoA distribution and dispersion patterns in Bacteria.</title>
        <authorList>
            <person name="Churro C."/>
            <person name="Semedo-Aguiar A.P."/>
            <person name="Silva A.D."/>
            <person name="Pereira-Leal J.B."/>
            <person name="Leite R.B."/>
        </authorList>
    </citation>
    <scope>NUCLEOTIDE SEQUENCE [LARGE SCALE GENOMIC DNA]</scope>
    <source>
        <strain evidence="1 2">IPMA8</strain>
    </source>
</reference>
<protein>
    <submittedName>
        <fullName evidence="1">Uncharacterized protein</fullName>
    </submittedName>
</protein>
<dbReference type="EMBL" id="SRRZ01000020">
    <property type="protein sequence ID" value="NQE33795.1"/>
    <property type="molecule type" value="Genomic_DNA"/>
</dbReference>
<dbReference type="RefSeq" id="WP_172186465.1">
    <property type="nucleotide sequence ID" value="NZ_CAWPPK010000113.1"/>
</dbReference>
<evidence type="ECO:0000313" key="2">
    <source>
        <dbReference type="Proteomes" id="UP000702425"/>
    </source>
</evidence>
<accession>A0ABX2CW74</accession>
<gene>
    <name evidence="1" type="ORF">E5S67_01516</name>
</gene>
<proteinExistence type="predicted"/>
<organism evidence="1 2">
    <name type="scientific">Microcoleus asticus IPMA8</name>
    <dbReference type="NCBI Taxonomy" id="2563858"/>
    <lineage>
        <taxon>Bacteria</taxon>
        <taxon>Bacillati</taxon>
        <taxon>Cyanobacteriota</taxon>
        <taxon>Cyanophyceae</taxon>
        <taxon>Oscillatoriophycideae</taxon>
        <taxon>Oscillatoriales</taxon>
        <taxon>Microcoleaceae</taxon>
        <taxon>Microcoleus</taxon>
        <taxon>Microcoleus asticus</taxon>
    </lineage>
</organism>
<sequence length="121" mass="14222">MRVSYSVFQFSYRRTKKRGKQVDLGASDRENPIYILQKNRIHPLLEILLALPAAIGFASYNKKNRPIGRWLTIRDCDVAREMPTQREYANLRDRQKLHAIPQNFTLKLTHQKKLGNSAIWQ</sequence>
<evidence type="ECO:0000313" key="1">
    <source>
        <dbReference type="EMBL" id="NQE33795.1"/>
    </source>
</evidence>
<keyword evidence="2" id="KW-1185">Reference proteome</keyword>
<dbReference type="Proteomes" id="UP000702425">
    <property type="component" value="Unassembled WGS sequence"/>
</dbReference>
<name>A0ABX2CW74_9CYAN</name>